<keyword evidence="2" id="KW-1185">Reference proteome</keyword>
<protein>
    <submittedName>
        <fullName evidence="1">Uncharacterized protein</fullName>
    </submittedName>
</protein>
<dbReference type="AlphaFoldDB" id="A0AAD3DWH3"/>
<reference evidence="1 2" key="1">
    <citation type="journal article" date="2021" name="Sci. Rep.">
        <title>Genome sequencing of the multicellular alga Astrephomene provides insights into convergent evolution of germ-soma differentiation.</title>
        <authorList>
            <person name="Yamashita S."/>
            <person name="Yamamoto K."/>
            <person name="Matsuzaki R."/>
            <person name="Suzuki S."/>
            <person name="Yamaguchi H."/>
            <person name="Hirooka S."/>
            <person name="Minakuchi Y."/>
            <person name="Miyagishima S."/>
            <person name="Kawachi M."/>
            <person name="Toyoda A."/>
            <person name="Nozaki H."/>
        </authorList>
    </citation>
    <scope>NUCLEOTIDE SEQUENCE [LARGE SCALE GENOMIC DNA]</scope>
    <source>
        <strain evidence="1 2">NIES-4017</strain>
    </source>
</reference>
<comment type="caution">
    <text evidence="1">The sequence shown here is derived from an EMBL/GenBank/DDBJ whole genome shotgun (WGS) entry which is preliminary data.</text>
</comment>
<accession>A0AAD3DWH3</accession>
<dbReference type="Proteomes" id="UP001054857">
    <property type="component" value="Unassembled WGS sequence"/>
</dbReference>
<sequence length="238" mass="25808">MCKDASLTPKGTLTIKDASAGFGKGNVAATGLATLKYKCGGLNASLALSDASVKSIKTLKDVVATADYKVKQVKGTTLNTKYDLGTKKYQVGATWEGSLAKKATTVKLWYGNKDNKVAGEATVSLVKNQKANVTFNQQKVLTAKYTLANGDFTYEPSYNFDKQAPAVAISKKQGKDNFKLLRPEERGRLPGVEPQAAQGHRVLHGHQEPVRVQAHRLGRVRERLQLLSSTLVLDRCLS</sequence>
<proteinExistence type="predicted"/>
<name>A0AAD3DWH3_9CHLO</name>
<evidence type="ECO:0000313" key="2">
    <source>
        <dbReference type="Proteomes" id="UP001054857"/>
    </source>
</evidence>
<gene>
    <name evidence="1" type="ORF">Agub_g10301</name>
</gene>
<organism evidence="1 2">
    <name type="scientific">Astrephomene gubernaculifera</name>
    <dbReference type="NCBI Taxonomy" id="47775"/>
    <lineage>
        <taxon>Eukaryota</taxon>
        <taxon>Viridiplantae</taxon>
        <taxon>Chlorophyta</taxon>
        <taxon>core chlorophytes</taxon>
        <taxon>Chlorophyceae</taxon>
        <taxon>CS clade</taxon>
        <taxon>Chlamydomonadales</taxon>
        <taxon>Astrephomenaceae</taxon>
        <taxon>Astrephomene</taxon>
    </lineage>
</organism>
<dbReference type="EMBL" id="BMAR01000023">
    <property type="protein sequence ID" value="GFR48407.1"/>
    <property type="molecule type" value="Genomic_DNA"/>
</dbReference>
<evidence type="ECO:0000313" key="1">
    <source>
        <dbReference type="EMBL" id="GFR48407.1"/>
    </source>
</evidence>